<accession>A0ABM7VTF1</accession>
<protein>
    <submittedName>
        <fullName evidence="1">Uncharacterized protein</fullName>
    </submittedName>
</protein>
<keyword evidence="2" id="KW-1185">Reference proteome</keyword>
<name>A0ABM7VTF1_9ENTR</name>
<evidence type="ECO:0000313" key="1">
    <source>
        <dbReference type="EMBL" id="BDD50370.1"/>
    </source>
</evidence>
<organism evidence="1 2">
    <name type="scientific">Phytobacter diazotrophicus</name>
    <dbReference type="NCBI Taxonomy" id="395631"/>
    <lineage>
        <taxon>Bacteria</taxon>
        <taxon>Pseudomonadati</taxon>
        <taxon>Pseudomonadota</taxon>
        <taxon>Gammaproteobacteria</taxon>
        <taxon>Enterobacterales</taxon>
        <taxon>Enterobacteriaceae</taxon>
        <taxon>Phytobacter</taxon>
    </lineage>
</organism>
<dbReference type="EMBL" id="AP025334">
    <property type="protein sequence ID" value="BDD50370.1"/>
    <property type="molecule type" value="Genomic_DNA"/>
</dbReference>
<evidence type="ECO:0000313" key="2">
    <source>
        <dbReference type="Proteomes" id="UP001320460"/>
    </source>
</evidence>
<dbReference type="RefSeq" id="WP_125124278.1">
    <property type="nucleotide sequence ID" value="NZ_AP025334.1"/>
</dbReference>
<reference evidence="1 2" key="1">
    <citation type="submission" date="2021-12" db="EMBL/GenBank/DDBJ databases">
        <title>Complete genome sequence of Phytobacter diazotrophicus TA9734.</title>
        <authorList>
            <person name="Kubota H."/>
            <person name="Nakayama Y."/>
            <person name="Ariyoshi T."/>
        </authorList>
    </citation>
    <scope>NUCLEOTIDE SEQUENCE [LARGE SCALE GENOMIC DNA]</scope>
    <source>
        <strain evidence="1 2">TA9734</strain>
    </source>
</reference>
<proteinExistence type="predicted"/>
<dbReference type="Proteomes" id="UP001320460">
    <property type="component" value="Chromosome"/>
</dbReference>
<gene>
    <name evidence="1" type="ORF">PDTA9734_18570</name>
</gene>
<sequence>MEYVDYLVLGTFTHGAAEVWEGPKESGFLQLPTDKQPLAKLYGHNTPAEVITRATEGYQITEYSYDGHIYLVASKSPLSDFDVDAEIKKLLPTGLKPLR</sequence>